<keyword evidence="7 10" id="KW-1133">Transmembrane helix</keyword>
<evidence type="ECO:0000256" key="7">
    <source>
        <dbReference type="ARBA" id="ARBA00022989"/>
    </source>
</evidence>
<dbReference type="Proteomes" id="UP001196509">
    <property type="component" value="Unassembled WGS sequence"/>
</dbReference>
<reference evidence="12" key="1">
    <citation type="submission" date="2021-08" db="EMBL/GenBank/DDBJ databases">
        <title>Hoeflea bacterium WL0058 sp. nov., isolated from the sediment.</title>
        <authorList>
            <person name="Wang L."/>
            <person name="Zhang D."/>
        </authorList>
    </citation>
    <scope>NUCLEOTIDE SEQUENCE</scope>
    <source>
        <strain evidence="12">WL0058</strain>
    </source>
</reference>
<evidence type="ECO:0000256" key="10">
    <source>
        <dbReference type="SAM" id="Phobius"/>
    </source>
</evidence>
<dbReference type="PANTHER" id="PTHR33121">
    <property type="entry name" value="CYCLIC DI-GMP PHOSPHODIESTERASE PDEF"/>
    <property type="match status" value="1"/>
</dbReference>
<protein>
    <recommendedName>
        <fullName evidence="2">cyclic-guanylate-specific phosphodiesterase</fullName>
        <ecNumber evidence="2">3.1.4.52</ecNumber>
    </recommendedName>
</protein>
<dbReference type="CDD" id="cd01948">
    <property type="entry name" value="EAL"/>
    <property type="match status" value="1"/>
</dbReference>
<gene>
    <name evidence="12" type="ORF">K1W69_06750</name>
</gene>
<comment type="catalytic activity">
    <reaction evidence="9">
        <text>3',3'-c-di-GMP + H2O = 5'-phosphoguanylyl(3'-&gt;5')guanosine + H(+)</text>
        <dbReference type="Rhea" id="RHEA:24902"/>
        <dbReference type="ChEBI" id="CHEBI:15377"/>
        <dbReference type="ChEBI" id="CHEBI:15378"/>
        <dbReference type="ChEBI" id="CHEBI:58754"/>
        <dbReference type="ChEBI" id="CHEBI:58805"/>
        <dbReference type="EC" id="3.1.4.52"/>
    </reaction>
</comment>
<dbReference type="Pfam" id="PF12792">
    <property type="entry name" value="CSS-motif"/>
    <property type="match status" value="1"/>
</dbReference>
<keyword evidence="3" id="KW-1003">Cell membrane</keyword>
<keyword evidence="8 10" id="KW-0472">Membrane</keyword>
<feature type="transmembrane region" description="Helical" evidence="10">
    <location>
        <begin position="158"/>
        <end position="182"/>
    </location>
</feature>
<accession>A0AAE2ZIK1</accession>
<dbReference type="InterPro" id="IPR050706">
    <property type="entry name" value="Cyclic-di-GMP_PDE-like"/>
</dbReference>
<dbReference type="SMART" id="SM00052">
    <property type="entry name" value="EAL"/>
    <property type="match status" value="1"/>
</dbReference>
<evidence type="ECO:0000313" key="13">
    <source>
        <dbReference type="Proteomes" id="UP001196509"/>
    </source>
</evidence>
<dbReference type="InterPro" id="IPR035919">
    <property type="entry name" value="EAL_sf"/>
</dbReference>
<dbReference type="Pfam" id="PF00563">
    <property type="entry name" value="EAL"/>
    <property type="match status" value="1"/>
</dbReference>
<keyword evidence="6" id="KW-0378">Hydrolase</keyword>
<dbReference type="EC" id="3.1.4.52" evidence="2"/>
<evidence type="ECO:0000256" key="1">
    <source>
        <dbReference type="ARBA" id="ARBA00004651"/>
    </source>
</evidence>
<comment type="subcellular location">
    <subcellularLocation>
        <location evidence="1">Cell membrane</location>
        <topology evidence="1">Multi-pass membrane protein</topology>
    </subcellularLocation>
</comment>
<dbReference type="GO" id="GO:0071111">
    <property type="term" value="F:cyclic-guanylate-specific phosphodiesterase activity"/>
    <property type="evidence" value="ECO:0007669"/>
    <property type="project" value="UniProtKB-EC"/>
</dbReference>
<evidence type="ECO:0000256" key="9">
    <source>
        <dbReference type="ARBA" id="ARBA00034290"/>
    </source>
</evidence>
<name>A0AAE2ZIK1_9HYPH</name>
<evidence type="ECO:0000256" key="6">
    <source>
        <dbReference type="ARBA" id="ARBA00022801"/>
    </source>
</evidence>
<evidence type="ECO:0000256" key="8">
    <source>
        <dbReference type="ARBA" id="ARBA00023136"/>
    </source>
</evidence>
<sequence length="666" mass="74159">MKANITPDPLQSRQRLFLNVLLGFQFCHFASKPPHLVIGRRYLPHAGKRSSRIVPVLFDPAPKHRRMDIKVTGSLCHAHTTHRYQMDRFYFELAAELSSRRLCSPIAITPYLGVLKIGSSSVLDGSKHNDHSMVFYGRYYISLCRCCSKVELVGRRRVLAMAVMGAVLASAAAFVSILFVSWQLTLQIQKAQLDRDAMTALARVESIYADAVTTLREIASNTTRPCSPANIRQMVKLTESSRSVINIAYGANNVVECNTWGLLNYVISKNSSQVRQSDGIDAVFNWKPQTFGTYRSLLILRLNNYSVLVDQQDLFSDWVGSMASNISSIHANDGTPLRANYNDVPRTSETGFSEASSRNGPNGWSVTVRQPRITFPSYLRSEPVVFLPLLIAIALLSGSMAWFWLRWRLSLRYELAAAVRKGAFIAHYQPIIDLTTWRCDAAEALARWQRSDGSHVPPDVFVPLAESFGLMERITDQIVAAVMRDLGDWLRQDPNALIGINLSAADLSTGRILPVLDRALSRSGVNPRQIWLEVTEHGMIDITGAQITLAELHRRGHLIAIDDFGTGYSGLSYLQQLQIDALKIDRSFVKVIGTEAPTRNVTQQIIAMARELNLKIVAEGVETEEQAAYLRSNGVEFAQGWLFSAALPASDFLAFRSSWPGPQSAS</sequence>
<dbReference type="GO" id="GO:0005886">
    <property type="term" value="C:plasma membrane"/>
    <property type="evidence" value="ECO:0007669"/>
    <property type="project" value="UniProtKB-SubCell"/>
</dbReference>
<evidence type="ECO:0000256" key="2">
    <source>
        <dbReference type="ARBA" id="ARBA00012282"/>
    </source>
</evidence>
<keyword evidence="13" id="KW-1185">Reference proteome</keyword>
<evidence type="ECO:0000313" key="12">
    <source>
        <dbReference type="EMBL" id="MBW8636881.1"/>
    </source>
</evidence>
<dbReference type="InterPro" id="IPR024744">
    <property type="entry name" value="CSS-motif_dom"/>
</dbReference>
<feature type="domain" description="EAL" evidence="11">
    <location>
        <begin position="408"/>
        <end position="660"/>
    </location>
</feature>
<evidence type="ECO:0000256" key="3">
    <source>
        <dbReference type="ARBA" id="ARBA00022475"/>
    </source>
</evidence>
<dbReference type="InterPro" id="IPR001633">
    <property type="entry name" value="EAL_dom"/>
</dbReference>
<dbReference type="PROSITE" id="PS50883">
    <property type="entry name" value="EAL"/>
    <property type="match status" value="1"/>
</dbReference>
<organism evidence="12 13">
    <name type="scientific">Flavimaribacter sediminis</name>
    <dbReference type="NCBI Taxonomy" id="2865987"/>
    <lineage>
        <taxon>Bacteria</taxon>
        <taxon>Pseudomonadati</taxon>
        <taxon>Pseudomonadota</taxon>
        <taxon>Alphaproteobacteria</taxon>
        <taxon>Hyphomicrobiales</taxon>
        <taxon>Rhizobiaceae</taxon>
        <taxon>Flavimaribacter</taxon>
    </lineage>
</organism>
<feature type="transmembrane region" description="Helical" evidence="10">
    <location>
        <begin position="385"/>
        <end position="405"/>
    </location>
</feature>
<dbReference type="Gene3D" id="3.20.20.450">
    <property type="entry name" value="EAL domain"/>
    <property type="match status" value="1"/>
</dbReference>
<proteinExistence type="predicted"/>
<evidence type="ECO:0000259" key="11">
    <source>
        <dbReference type="PROSITE" id="PS50883"/>
    </source>
</evidence>
<dbReference type="SUPFAM" id="SSF141868">
    <property type="entry name" value="EAL domain-like"/>
    <property type="match status" value="1"/>
</dbReference>
<evidence type="ECO:0000256" key="5">
    <source>
        <dbReference type="ARBA" id="ARBA00022692"/>
    </source>
</evidence>
<dbReference type="PANTHER" id="PTHR33121:SF79">
    <property type="entry name" value="CYCLIC DI-GMP PHOSPHODIESTERASE PDED-RELATED"/>
    <property type="match status" value="1"/>
</dbReference>
<dbReference type="EMBL" id="JAICBX010000001">
    <property type="protein sequence ID" value="MBW8636881.1"/>
    <property type="molecule type" value="Genomic_DNA"/>
</dbReference>
<evidence type="ECO:0000256" key="4">
    <source>
        <dbReference type="ARBA" id="ARBA00022636"/>
    </source>
</evidence>
<keyword evidence="4" id="KW-0973">c-di-GMP</keyword>
<dbReference type="AlphaFoldDB" id="A0AAE2ZIK1"/>
<keyword evidence="5 10" id="KW-0812">Transmembrane</keyword>
<comment type="caution">
    <text evidence="12">The sequence shown here is derived from an EMBL/GenBank/DDBJ whole genome shotgun (WGS) entry which is preliminary data.</text>
</comment>